<comment type="caution">
    <text evidence="3">The sequence shown here is derived from an EMBL/GenBank/DDBJ whole genome shotgun (WGS) entry which is preliminary data.</text>
</comment>
<dbReference type="Pfam" id="PF04909">
    <property type="entry name" value="Amidohydro_2"/>
    <property type="match status" value="1"/>
</dbReference>
<gene>
    <name evidence="3" type="ORF">A3F84_06995</name>
</gene>
<organism evidence="3 4">
    <name type="scientific">Handelsmanbacteria sp. (strain RIFCSPLOWO2_12_FULL_64_10)</name>
    <dbReference type="NCBI Taxonomy" id="1817868"/>
    <lineage>
        <taxon>Bacteria</taxon>
        <taxon>Candidatus Handelsmaniibacteriota</taxon>
    </lineage>
</organism>
<protein>
    <recommendedName>
        <fullName evidence="2">Amidohydrolase-related domain-containing protein</fullName>
    </recommendedName>
</protein>
<dbReference type="Proteomes" id="UP000178606">
    <property type="component" value="Unassembled WGS sequence"/>
</dbReference>
<reference evidence="3 4" key="1">
    <citation type="journal article" date="2016" name="Nat. Commun.">
        <title>Thousands of microbial genomes shed light on interconnected biogeochemical processes in an aquifer system.</title>
        <authorList>
            <person name="Anantharaman K."/>
            <person name="Brown C.T."/>
            <person name="Hug L.A."/>
            <person name="Sharon I."/>
            <person name="Castelle C.J."/>
            <person name="Probst A.J."/>
            <person name="Thomas B.C."/>
            <person name="Singh A."/>
            <person name="Wilkins M.J."/>
            <person name="Karaoz U."/>
            <person name="Brodie E.L."/>
            <person name="Williams K.H."/>
            <person name="Hubbard S.S."/>
            <person name="Banfield J.F."/>
        </authorList>
    </citation>
    <scope>NUCLEOTIDE SEQUENCE [LARGE SCALE GENOMIC DNA]</scope>
    <source>
        <strain evidence="4">RIFCSPLOWO2_12_FULL_64_10</strain>
    </source>
</reference>
<accession>A0A1F6CDQ0</accession>
<dbReference type="Gene3D" id="3.20.20.140">
    <property type="entry name" value="Metal-dependent hydrolases"/>
    <property type="match status" value="1"/>
</dbReference>
<dbReference type="EMBL" id="MFKF01000276">
    <property type="protein sequence ID" value="OGG47042.1"/>
    <property type="molecule type" value="Genomic_DNA"/>
</dbReference>
<dbReference type="GO" id="GO:0016831">
    <property type="term" value="F:carboxy-lyase activity"/>
    <property type="evidence" value="ECO:0007669"/>
    <property type="project" value="InterPro"/>
</dbReference>
<keyword evidence="1" id="KW-0456">Lyase</keyword>
<evidence type="ECO:0000256" key="1">
    <source>
        <dbReference type="ARBA" id="ARBA00023239"/>
    </source>
</evidence>
<evidence type="ECO:0000313" key="3">
    <source>
        <dbReference type="EMBL" id="OGG47042.1"/>
    </source>
</evidence>
<dbReference type="PANTHER" id="PTHR21240">
    <property type="entry name" value="2-AMINO-3-CARBOXYLMUCONATE-6-SEMIALDEHYDE DECARBOXYLASE"/>
    <property type="match status" value="1"/>
</dbReference>
<dbReference type="InterPro" id="IPR032466">
    <property type="entry name" value="Metal_Hydrolase"/>
</dbReference>
<evidence type="ECO:0000313" key="4">
    <source>
        <dbReference type="Proteomes" id="UP000178606"/>
    </source>
</evidence>
<dbReference type="AlphaFoldDB" id="A0A1F6CDQ0"/>
<proteinExistence type="predicted"/>
<dbReference type="InterPro" id="IPR032465">
    <property type="entry name" value="ACMSD"/>
</dbReference>
<dbReference type="GO" id="GO:0016787">
    <property type="term" value="F:hydrolase activity"/>
    <property type="evidence" value="ECO:0007669"/>
    <property type="project" value="InterPro"/>
</dbReference>
<name>A0A1F6CDQ0_HANXR</name>
<sequence length="318" mass="36791">MIIDTHVHVFDRGVAGADQNFPLWPGTRWGAGGPDLIRQMDEAGIGKAFLISYTPVDVMAHYSPDQRDHKVAVFQHYLRKDYFVQVWEQHPDRLSWFADSIDPRVPGYAERAAQDLDRGAAGLKLLPLFVDTEMGDPRWRPVFELLRERRRPCIIDLSWWYADFPWFSPSVYGKYASFTDYVQGLKQLVSDFPDVKVQLAHYGTPRLRDRDDPARTLRYDRLQEPVELLRAHPNLCFDLAAYQHLIGRDEPYPYWSALKVLEILVEGVGAGRVHWGTDWPYLGVQPYPELIRAVREAPFLKRGEAEQILGLNALRFLE</sequence>
<feature type="domain" description="Amidohydrolase-related" evidence="2">
    <location>
        <begin position="3"/>
        <end position="317"/>
    </location>
</feature>
<evidence type="ECO:0000259" key="2">
    <source>
        <dbReference type="Pfam" id="PF04909"/>
    </source>
</evidence>
<dbReference type="InterPro" id="IPR006680">
    <property type="entry name" value="Amidohydro-rel"/>
</dbReference>
<dbReference type="SUPFAM" id="SSF51556">
    <property type="entry name" value="Metallo-dependent hydrolases"/>
    <property type="match status" value="1"/>
</dbReference>